<protein>
    <recommendedName>
        <fullName evidence="3">Impact N-terminal domain-containing protein</fullName>
    </recommendedName>
</protein>
<feature type="compositionally biased region" description="Low complexity" evidence="2">
    <location>
        <begin position="207"/>
        <end position="220"/>
    </location>
</feature>
<comment type="similarity">
    <text evidence="1">Belongs to the IMPACT family.</text>
</comment>
<accession>A0AAN8EVV7</accession>
<dbReference type="SUPFAM" id="SSF54211">
    <property type="entry name" value="Ribosomal protein S5 domain 2-like"/>
    <property type="match status" value="1"/>
</dbReference>
<gene>
    <name evidence="4" type="ORF">OHC33_001519</name>
</gene>
<evidence type="ECO:0000313" key="4">
    <source>
        <dbReference type="EMBL" id="KAK5957150.1"/>
    </source>
</evidence>
<feature type="domain" description="Impact N-terminal" evidence="3">
    <location>
        <begin position="47"/>
        <end position="137"/>
    </location>
</feature>
<comment type="caution">
    <text evidence="4">The sequence shown here is derived from an EMBL/GenBank/DDBJ whole genome shotgun (WGS) entry which is preliminary data.</text>
</comment>
<evidence type="ECO:0000256" key="1">
    <source>
        <dbReference type="ARBA" id="ARBA00007665"/>
    </source>
</evidence>
<dbReference type="EMBL" id="JAKLMC020000003">
    <property type="protein sequence ID" value="KAK5957150.1"/>
    <property type="molecule type" value="Genomic_DNA"/>
</dbReference>
<dbReference type="Gene3D" id="3.30.230.30">
    <property type="entry name" value="Impact, N-terminal domain"/>
    <property type="match status" value="1"/>
</dbReference>
<dbReference type="InterPro" id="IPR036956">
    <property type="entry name" value="Impact_N_sf"/>
</dbReference>
<reference evidence="4 5" key="1">
    <citation type="submission" date="2022-12" db="EMBL/GenBank/DDBJ databases">
        <title>Genomic features and morphological characterization of a novel Knufia sp. strain isolated from spacecraft assembly facility.</title>
        <authorList>
            <person name="Teixeira M."/>
            <person name="Chander A.M."/>
            <person name="Stajich J.E."/>
            <person name="Venkateswaran K."/>
        </authorList>
    </citation>
    <scope>NUCLEOTIDE SEQUENCE [LARGE SCALE GENOMIC DNA]</scope>
    <source>
        <strain evidence="4 5">FJI-L2-BK-P2</strain>
    </source>
</reference>
<keyword evidence="5" id="KW-1185">Reference proteome</keyword>
<dbReference type="InterPro" id="IPR020568">
    <property type="entry name" value="Ribosomal_Su5_D2-typ_SF"/>
</dbReference>
<dbReference type="PANTHER" id="PTHR16301">
    <property type="entry name" value="IMPACT-RELATED"/>
    <property type="match status" value="1"/>
</dbReference>
<dbReference type="GO" id="GO:0140469">
    <property type="term" value="P:GCN2-mediated signaling"/>
    <property type="evidence" value="ECO:0007669"/>
    <property type="project" value="TreeGrafter"/>
</dbReference>
<dbReference type="Pfam" id="PF01205">
    <property type="entry name" value="Impact_N"/>
    <property type="match status" value="1"/>
</dbReference>
<dbReference type="InterPro" id="IPR023582">
    <property type="entry name" value="Impact"/>
</dbReference>
<dbReference type="InterPro" id="IPR001498">
    <property type="entry name" value="Impact_N"/>
</dbReference>
<sequence>MSLKRSRDDIEAEQPPNHFESSPIEDRASKFVALFSPDIPPKTLQAHPPYKTASHRILAWRKPSKQQSLLPSPNAPGKLLYDTGCDDDGEKYAGKKLVNLLVDMNVVGSVVVARWYGGVLLGPVRFDHIVNVAKEAIKKWQDASNPGSETKKVKMEQVPEMTPEQEAELKARLVKQLRDRDSSINVLRGLLAEKKAASTQKVEDDSVSQQAGSQGKAAAGPNYAAMPLKTLRQLEKAKDTTISWILKQIDEIETANAEKDDKPG</sequence>
<feature type="region of interest" description="Disordered" evidence="2">
    <location>
        <begin position="198"/>
        <end position="224"/>
    </location>
</feature>
<evidence type="ECO:0000313" key="5">
    <source>
        <dbReference type="Proteomes" id="UP001316803"/>
    </source>
</evidence>
<dbReference type="GO" id="GO:0006446">
    <property type="term" value="P:regulation of translational initiation"/>
    <property type="evidence" value="ECO:0007669"/>
    <property type="project" value="TreeGrafter"/>
</dbReference>
<dbReference type="PANTHER" id="PTHR16301:SF26">
    <property type="entry name" value="IMPACT FAMILY MEMBER C14C8.09C"/>
    <property type="match status" value="1"/>
</dbReference>
<name>A0AAN8EVV7_9EURO</name>
<dbReference type="GO" id="GO:0005737">
    <property type="term" value="C:cytoplasm"/>
    <property type="evidence" value="ECO:0007669"/>
    <property type="project" value="TreeGrafter"/>
</dbReference>
<feature type="region of interest" description="Disordered" evidence="2">
    <location>
        <begin position="143"/>
        <end position="165"/>
    </location>
</feature>
<dbReference type="AlphaFoldDB" id="A0AAN8EVV7"/>
<evidence type="ECO:0000256" key="2">
    <source>
        <dbReference type="SAM" id="MobiDB-lite"/>
    </source>
</evidence>
<organism evidence="4 5">
    <name type="scientific">Knufia fluminis</name>
    <dbReference type="NCBI Taxonomy" id="191047"/>
    <lineage>
        <taxon>Eukaryota</taxon>
        <taxon>Fungi</taxon>
        <taxon>Dikarya</taxon>
        <taxon>Ascomycota</taxon>
        <taxon>Pezizomycotina</taxon>
        <taxon>Eurotiomycetes</taxon>
        <taxon>Chaetothyriomycetidae</taxon>
        <taxon>Chaetothyriales</taxon>
        <taxon>Trichomeriaceae</taxon>
        <taxon>Knufia</taxon>
    </lineage>
</organism>
<feature type="region of interest" description="Disordered" evidence="2">
    <location>
        <begin position="1"/>
        <end position="24"/>
    </location>
</feature>
<proteinExistence type="inferred from homology"/>
<evidence type="ECO:0000259" key="3">
    <source>
        <dbReference type="Pfam" id="PF01205"/>
    </source>
</evidence>
<dbReference type="Proteomes" id="UP001316803">
    <property type="component" value="Unassembled WGS sequence"/>
</dbReference>